<evidence type="ECO:0000256" key="2">
    <source>
        <dbReference type="SAM" id="SignalP"/>
    </source>
</evidence>
<evidence type="ECO:0000259" key="3">
    <source>
        <dbReference type="Pfam" id="PF26061"/>
    </source>
</evidence>
<organism evidence="4 5">
    <name type="scientific">Neurospora hispaniola</name>
    <dbReference type="NCBI Taxonomy" id="588809"/>
    <lineage>
        <taxon>Eukaryota</taxon>
        <taxon>Fungi</taxon>
        <taxon>Dikarya</taxon>
        <taxon>Ascomycota</taxon>
        <taxon>Pezizomycotina</taxon>
        <taxon>Sordariomycetes</taxon>
        <taxon>Sordariomycetidae</taxon>
        <taxon>Sordariales</taxon>
        <taxon>Sordariaceae</taxon>
        <taxon>Neurospora</taxon>
    </lineage>
</organism>
<feature type="region of interest" description="Disordered" evidence="1">
    <location>
        <begin position="140"/>
        <end position="164"/>
    </location>
</feature>
<evidence type="ECO:0000313" key="4">
    <source>
        <dbReference type="EMBL" id="KAK3500412.1"/>
    </source>
</evidence>
<dbReference type="Pfam" id="PF26061">
    <property type="entry name" value="DUF8021"/>
    <property type="match status" value="1"/>
</dbReference>
<proteinExistence type="predicted"/>
<dbReference type="RefSeq" id="XP_062698045.1">
    <property type="nucleotide sequence ID" value="XM_062838617.1"/>
</dbReference>
<evidence type="ECO:0000256" key="1">
    <source>
        <dbReference type="SAM" id="MobiDB-lite"/>
    </source>
</evidence>
<dbReference type="InterPro" id="IPR058334">
    <property type="entry name" value="DUF8021"/>
</dbReference>
<protein>
    <recommendedName>
        <fullName evidence="3">DUF8021 domain-containing protein</fullName>
    </recommendedName>
</protein>
<sequence length="198" mass="22159">MCASPSSPPSWALLAILSSALLPTTAAICNRKVLLTNNKPTVIISRIFNHILRIDFNRTIIDLTTCSTFTEVVHATSFKTFIDTIISVPFSWLFNASRTIQYARQENWPIMPLAQRDTRHTLQAAADTYLDMWSNKSKGAPDDSCKVDMPSNNTQPPNSDRRHVIDESTGTVSFRLEGSKLRYVHTITVADSSAWEDV</sequence>
<reference evidence="4 5" key="1">
    <citation type="journal article" date="2023" name="Mol. Phylogenet. Evol.">
        <title>Genome-scale phylogeny and comparative genomics of the fungal order Sordariales.</title>
        <authorList>
            <person name="Hensen N."/>
            <person name="Bonometti L."/>
            <person name="Westerberg I."/>
            <person name="Brannstrom I.O."/>
            <person name="Guillou S."/>
            <person name="Cros-Aarteil S."/>
            <person name="Calhoun S."/>
            <person name="Haridas S."/>
            <person name="Kuo A."/>
            <person name="Mondo S."/>
            <person name="Pangilinan J."/>
            <person name="Riley R."/>
            <person name="LaButti K."/>
            <person name="Andreopoulos B."/>
            <person name="Lipzen A."/>
            <person name="Chen C."/>
            <person name="Yan M."/>
            <person name="Daum C."/>
            <person name="Ng V."/>
            <person name="Clum A."/>
            <person name="Steindorff A."/>
            <person name="Ohm R.A."/>
            <person name="Martin F."/>
            <person name="Silar P."/>
            <person name="Natvig D.O."/>
            <person name="Lalanne C."/>
            <person name="Gautier V."/>
            <person name="Ament-Velasquez S.L."/>
            <person name="Kruys A."/>
            <person name="Hutchinson M.I."/>
            <person name="Powell A.J."/>
            <person name="Barry K."/>
            <person name="Miller A.N."/>
            <person name="Grigoriev I.V."/>
            <person name="Debuchy R."/>
            <person name="Gladieux P."/>
            <person name="Hiltunen Thoren M."/>
            <person name="Johannesson H."/>
        </authorList>
    </citation>
    <scope>NUCLEOTIDE SEQUENCE [LARGE SCALE GENOMIC DNA]</scope>
    <source>
        <strain evidence="4 5">FGSC 10403</strain>
    </source>
</reference>
<name>A0AAJ0IHC7_9PEZI</name>
<dbReference type="Proteomes" id="UP001285908">
    <property type="component" value="Unassembled WGS sequence"/>
</dbReference>
<accession>A0AAJ0IHC7</accession>
<keyword evidence="5" id="KW-1185">Reference proteome</keyword>
<feature type="signal peptide" evidence="2">
    <location>
        <begin position="1"/>
        <end position="27"/>
    </location>
</feature>
<gene>
    <name evidence="4" type="ORF">B0T23DRAFT_401829</name>
</gene>
<dbReference type="GeneID" id="87876239"/>
<evidence type="ECO:0000313" key="5">
    <source>
        <dbReference type="Proteomes" id="UP001285908"/>
    </source>
</evidence>
<feature type="domain" description="DUF8021" evidence="3">
    <location>
        <begin position="115"/>
        <end position="173"/>
    </location>
</feature>
<comment type="caution">
    <text evidence="4">The sequence shown here is derived from an EMBL/GenBank/DDBJ whole genome shotgun (WGS) entry which is preliminary data.</text>
</comment>
<keyword evidence="2" id="KW-0732">Signal</keyword>
<dbReference type="AlphaFoldDB" id="A0AAJ0IHC7"/>
<feature type="chain" id="PRO_5042615113" description="DUF8021 domain-containing protein" evidence="2">
    <location>
        <begin position="28"/>
        <end position="198"/>
    </location>
</feature>
<dbReference type="EMBL" id="JAULSX010000001">
    <property type="protein sequence ID" value="KAK3500412.1"/>
    <property type="molecule type" value="Genomic_DNA"/>
</dbReference>